<name>A0AAW5LNC0_MAMSC</name>
<dbReference type="AlphaFoldDB" id="A0AAW5LNC0"/>
<reference evidence="1" key="1">
    <citation type="submission" date="2022-07" db="EMBL/GenBank/DDBJ databases">
        <title>Bacterial species isolated from the porcine tonsil microbiota.</title>
        <authorList>
            <person name="Oliveira I.M.F."/>
        </authorList>
    </citation>
    <scope>NUCLEOTIDE SEQUENCE</scope>
    <source>
        <strain evidence="1">8QC2O2</strain>
    </source>
</reference>
<dbReference type="EMBL" id="JANILD010000010">
    <property type="protein sequence ID" value="MCQ9304999.1"/>
    <property type="molecule type" value="Genomic_DNA"/>
</dbReference>
<evidence type="ECO:0000313" key="1">
    <source>
        <dbReference type="EMBL" id="MCQ9304999.1"/>
    </source>
</evidence>
<protein>
    <submittedName>
        <fullName evidence="1">Uncharacterized protein</fullName>
    </submittedName>
</protein>
<proteinExistence type="predicted"/>
<accession>A0AAW5LNC0</accession>
<dbReference type="Proteomes" id="UP001204068">
    <property type="component" value="Unassembled WGS sequence"/>
</dbReference>
<gene>
    <name evidence="1" type="ORF">NQ032_15420</name>
</gene>
<organism evidence="1 2">
    <name type="scientific">Mammaliicoccus sciuri</name>
    <name type="common">Staphylococcus sciuri</name>
    <dbReference type="NCBI Taxonomy" id="1296"/>
    <lineage>
        <taxon>Bacteria</taxon>
        <taxon>Bacillati</taxon>
        <taxon>Bacillota</taxon>
        <taxon>Bacilli</taxon>
        <taxon>Bacillales</taxon>
        <taxon>Staphylococcaceae</taxon>
        <taxon>Mammaliicoccus</taxon>
    </lineage>
</organism>
<evidence type="ECO:0000313" key="2">
    <source>
        <dbReference type="Proteomes" id="UP001204068"/>
    </source>
</evidence>
<dbReference type="RefSeq" id="WP_239771901.1">
    <property type="nucleotide sequence ID" value="NZ_JANILD010000010.1"/>
</dbReference>
<sequence>MEKNTVILDLDIYNELLKKAMKYDETEEDANVLRDIIKETKKKMKNVNLDEKKYVKMYNPSRQS</sequence>
<comment type="caution">
    <text evidence="1">The sequence shown here is derived from an EMBL/GenBank/DDBJ whole genome shotgun (WGS) entry which is preliminary data.</text>
</comment>